<evidence type="ECO:0000313" key="4">
    <source>
        <dbReference type="Proteomes" id="UP000006230"/>
    </source>
</evidence>
<dbReference type="eggNOG" id="ENOG5033F44">
    <property type="taxonomic scope" value="Bacteria"/>
</dbReference>
<name>Q0FHU2_SALBH</name>
<organism evidence="3 4">
    <name type="scientific">Salipiger bermudensis (strain DSM 26914 / JCM 13377 / KCTC 12554 / HTCC2601)</name>
    <name type="common">Pelagibaca bermudensis</name>
    <dbReference type="NCBI Taxonomy" id="314265"/>
    <lineage>
        <taxon>Bacteria</taxon>
        <taxon>Pseudomonadati</taxon>
        <taxon>Pseudomonadota</taxon>
        <taxon>Alphaproteobacteria</taxon>
        <taxon>Rhodobacterales</taxon>
        <taxon>Roseobacteraceae</taxon>
        <taxon>Salipiger</taxon>
    </lineage>
</organism>
<proteinExistence type="predicted"/>
<sequence>MALRFVACLLSATLASPVIADPARPADALLDRLGLPEIVQIMREEGIGYGTEMARDLIPGGATQGWQASVARIYDTDAMEEVVRAEFQESFGDTDATPLLRFFGSETGERVVEVELSARRALIDDGVEAAAREVFRGLDGSSDERLGLVTDFVQANDLVEANVTGALNASFQFYAGLVDGGALEMTEREILDEVWSQEPETRADSREWLYAYLLMAYEPLPEGDLEAYVDLSSSPEGKAMNRALFAGFNTMYDNISYALGLAAAKQMQAQEL</sequence>
<dbReference type="GeneID" id="92502404"/>
<evidence type="ECO:0000259" key="2">
    <source>
        <dbReference type="Pfam" id="PF09832"/>
    </source>
</evidence>
<comment type="caution">
    <text evidence="3">The sequence shown here is derived from an EMBL/GenBank/DDBJ whole genome shotgun (WGS) entry which is preliminary data.</text>
</comment>
<dbReference type="OrthoDB" id="7841298at2"/>
<accession>Q0FHU2</accession>
<dbReference type="InterPro" id="IPR018637">
    <property type="entry name" value="DUF2059"/>
</dbReference>
<evidence type="ECO:0000313" key="3">
    <source>
        <dbReference type="EMBL" id="EAU43775.1"/>
    </source>
</evidence>
<keyword evidence="1" id="KW-0732">Signal</keyword>
<dbReference type="EMBL" id="AATQ01000067">
    <property type="protein sequence ID" value="EAU43775.1"/>
    <property type="molecule type" value="Genomic_DNA"/>
</dbReference>
<dbReference type="HOGENOM" id="CLU_075051_0_0_5"/>
<dbReference type="Proteomes" id="UP000006230">
    <property type="component" value="Unassembled WGS sequence"/>
</dbReference>
<dbReference type="RefSeq" id="WP_007800347.1">
    <property type="nucleotide sequence ID" value="NZ_DS022276.1"/>
</dbReference>
<reference evidence="3 4" key="1">
    <citation type="journal article" date="2010" name="J. Bacteriol.">
        <title>Genome sequences of Pelagibaca bermudensis HTCC2601T and Maritimibacter alkaliphilus HTCC2654T, the type strains of two marine Roseobacter genera.</title>
        <authorList>
            <person name="Thrash J.C."/>
            <person name="Cho J.C."/>
            <person name="Ferriera S."/>
            <person name="Johnson J."/>
            <person name="Vergin K.L."/>
            <person name="Giovannoni S.J."/>
        </authorList>
    </citation>
    <scope>NUCLEOTIDE SEQUENCE [LARGE SCALE GENOMIC DNA]</scope>
    <source>
        <strain evidence="4">DSM 26914 / JCM 13377 / KCTC 12554 / HTCC2601</strain>
    </source>
</reference>
<gene>
    <name evidence="3" type="ORF">R2601_24480</name>
</gene>
<dbReference type="Pfam" id="PF09832">
    <property type="entry name" value="DUF2059"/>
    <property type="match status" value="1"/>
</dbReference>
<evidence type="ECO:0000256" key="1">
    <source>
        <dbReference type="SAM" id="SignalP"/>
    </source>
</evidence>
<feature type="signal peptide" evidence="1">
    <location>
        <begin position="1"/>
        <end position="20"/>
    </location>
</feature>
<dbReference type="AlphaFoldDB" id="Q0FHU2"/>
<keyword evidence="4" id="KW-1185">Reference proteome</keyword>
<dbReference type="STRING" id="314265.R2601_24480"/>
<feature type="chain" id="PRO_5004171698" description="DUF2059 domain-containing protein" evidence="1">
    <location>
        <begin position="21"/>
        <end position="272"/>
    </location>
</feature>
<protein>
    <recommendedName>
        <fullName evidence="2">DUF2059 domain-containing protein</fullName>
    </recommendedName>
</protein>
<feature type="domain" description="DUF2059" evidence="2">
    <location>
        <begin position="77"/>
        <end position="134"/>
    </location>
</feature>